<reference evidence="1" key="1">
    <citation type="submission" date="2020-09" db="EMBL/GenBank/DDBJ databases">
        <title>Genome-Enabled Discovery of Anthraquinone Biosynthesis in Senna tora.</title>
        <authorList>
            <person name="Kang S.-H."/>
            <person name="Pandey R.P."/>
            <person name="Lee C.-M."/>
            <person name="Sim J.-S."/>
            <person name="Jeong J.-T."/>
            <person name="Choi B.-S."/>
            <person name="Jung M."/>
            <person name="Ginzburg D."/>
            <person name="Zhao K."/>
            <person name="Won S.Y."/>
            <person name="Oh T.-J."/>
            <person name="Yu Y."/>
            <person name="Kim N.-H."/>
            <person name="Lee O.R."/>
            <person name="Lee T.-H."/>
            <person name="Bashyal P."/>
            <person name="Kim T.-S."/>
            <person name="Lee W.-H."/>
            <person name="Kawkins C."/>
            <person name="Kim C.-K."/>
            <person name="Kim J.S."/>
            <person name="Ahn B.O."/>
            <person name="Rhee S.Y."/>
            <person name="Sohng J.K."/>
        </authorList>
    </citation>
    <scope>NUCLEOTIDE SEQUENCE</scope>
    <source>
        <tissue evidence="1">Leaf</tissue>
    </source>
</reference>
<protein>
    <submittedName>
        <fullName evidence="1">Uncharacterized protein</fullName>
    </submittedName>
</protein>
<proteinExistence type="predicted"/>
<evidence type="ECO:0000313" key="2">
    <source>
        <dbReference type="Proteomes" id="UP000634136"/>
    </source>
</evidence>
<dbReference type="Proteomes" id="UP000634136">
    <property type="component" value="Unassembled WGS sequence"/>
</dbReference>
<sequence>MYGIPRERVTIDPCLTEIPETRPLHEINFSSFESSYSTEETVSLDSRSTADFFRVVQNTPPLLTSSEEEDFEPQSEIDLTLNTLSCTQGSSKASFNFACSWTVISDISEDDNT</sequence>
<accession>A0A835CIW5</accession>
<dbReference type="EMBL" id="JAAIUW010000001">
    <property type="protein sequence ID" value="KAF7843944.1"/>
    <property type="molecule type" value="Genomic_DNA"/>
</dbReference>
<keyword evidence="2" id="KW-1185">Reference proteome</keyword>
<gene>
    <name evidence="1" type="ORF">G2W53_000849</name>
</gene>
<dbReference type="AlphaFoldDB" id="A0A835CIW5"/>
<name>A0A835CIW5_9FABA</name>
<evidence type="ECO:0000313" key="1">
    <source>
        <dbReference type="EMBL" id="KAF7843944.1"/>
    </source>
</evidence>
<comment type="caution">
    <text evidence="1">The sequence shown here is derived from an EMBL/GenBank/DDBJ whole genome shotgun (WGS) entry which is preliminary data.</text>
</comment>
<organism evidence="1 2">
    <name type="scientific">Senna tora</name>
    <dbReference type="NCBI Taxonomy" id="362788"/>
    <lineage>
        <taxon>Eukaryota</taxon>
        <taxon>Viridiplantae</taxon>
        <taxon>Streptophyta</taxon>
        <taxon>Embryophyta</taxon>
        <taxon>Tracheophyta</taxon>
        <taxon>Spermatophyta</taxon>
        <taxon>Magnoliopsida</taxon>
        <taxon>eudicotyledons</taxon>
        <taxon>Gunneridae</taxon>
        <taxon>Pentapetalae</taxon>
        <taxon>rosids</taxon>
        <taxon>fabids</taxon>
        <taxon>Fabales</taxon>
        <taxon>Fabaceae</taxon>
        <taxon>Caesalpinioideae</taxon>
        <taxon>Cassia clade</taxon>
        <taxon>Senna</taxon>
    </lineage>
</organism>